<dbReference type="AlphaFoldDB" id="A0AAV4WZR5"/>
<protein>
    <submittedName>
        <fullName evidence="1">Uncharacterized protein</fullName>
    </submittedName>
</protein>
<organism evidence="1 2">
    <name type="scientific">Caerostris extrusa</name>
    <name type="common">Bark spider</name>
    <name type="synonym">Caerostris bankana</name>
    <dbReference type="NCBI Taxonomy" id="172846"/>
    <lineage>
        <taxon>Eukaryota</taxon>
        <taxon>Metazoa</taxon>
        <taxon>Ecdysozoa</taxon>
        <taxon>Arthropoda</taxon>
        <taxon>Chelicerata</taxon>
        <taxon>Arachnida</taxon>
        <taxon>Araneae</taxon>
        <taxon>Araneomorphae</taxon>
        <taxon>Entelegynae</taxon>
        <taxon>Araneoidea</taxon>
        <taxon>Araneidae</taxon>
        <taxon>Caerostris</taxon>
    </lineage>
</organism>
<evidence type="ECO:0000313" key="1">
    <source>
        <dbReference type="EMBL" id="GIY87803.1"/>
    </source>
</evidence>
<keyword evidence="2" id="KW-1185">Reference proteome</keyword>
<sequence>MSCPSKLQLHIQFKVCGEKQIYALLNHCSASEDVVWSLQLPAFLRNECIVSPAAICSRSLLYSNNFEFIVGSEILRSTNREIEWSMVTCHFFCYRYILTKCMSINNHGEWTHIPQSKIETGLPRRNPNTIMHGKNPAHRYGIACRIICKQIPEFLPVEENQEAMPEDLACMTLRCSN</sequence>
<accession>A0AAV4WZR5</accession>
<proteinExistence type="predicted"/>
<dbReference type="Proteomes" id="UP001054945">
    <property type="component" value="Unassembled WGS sequence"/>
</dbReference>
<comment type="caution">
    <text evidence="1">The sequence shown here is derived from an EMBL/GenBank/DDBJ whole genome shotgun (WGS) entry which is preliminary data.</text>
</comment>
<evidence type="ECO:0000313" key="2">
    <source>
        <dbReference type="Proteomes" id="UP001054945"/>
    </source>
</evidence>
<dbReference type="EMBL" id="BPLR01016978">
    <property type="protein sequence ID" value="GIY87803.1"/>
    <property type="molecule type" value="Genomic_DNA"/>
</dbReference>
<gene>
    <name evidence="1" type="ORF">CEXT_423361</name>
</gene>
<name>A0AAV4WZR5_CAEEX</name>
<reference evidence="1 2" key="1">
    <citation type="submission" date="2021-06" db="EMBL/GenBank/DDBJ databases">
        <title>Caerostris extrusa draft genome.</title>
        <authorList>
            <person name="Kono N."/>
            <person name="Arakawa K."/>
        </authorList>
    </citation>
    <scope>NUCLEOTIDE SEQUENCE [LARGE SCALE GENOMIC DNA]</scope>
</reference>